<dbReference type="SMART" id="SM00369">
    <property type="entry name" value="LRR_TYP"/>
    <property type="match status" value="3"/>
</dbReference>
<evidence type="ECO:0000256" key="6">
    <source>
        <dbReference type="ARBA" id="ARBA00023054"/>
    </source>
</evidence>
<keyword evidence="2" id="KW-0963">Cytoplasm</keyword>
<comment type="caution">
    <text evidence="12">The sequence shown here is derived from an EMBL/GenBank/DDBJ whole genome shotgun (WGS) entry which is preliminary data.</text>
</comment>
<keyword evidence="13" id="KW-1185">Reference proteome</keyword>
<keyword evidence="5" id="KW-0282">Flagellum</keyword>
<dbReference type="InterPro" id="IPR003591">
    <property type="entry name" value="Leu-rich_rpt_typical-subtyp"/>
</dbReference>
<evidence type="ECO:0000256" key="3">
    <source>
        <dbReference type="ARBA" id="ARBA00022614"/>
    </source>
</evidence>
<keyword evidence="4" id="KW-0677">Repeat</keyword>
<dbReference type="PANTHER" id="PTHR45973">
    <property type="entry name" value="PROTEIN PHOSPHATASE 1 REGULATORY SUBUNIT SDS22-RELATED"/>
    <property type="match status" value="1"/>
</dbReference>
<dbReference type="InterPro" id="IPR001611">
    <property type="entry name" value="Leu-rich_rpt"/>
</dbReference>
<dbReference type="PANTHER" id="PTHR45973:SF12">
    <property type="entry name" value="DYNEIN REGULATORY COMPLEX SUBUNIT 3"/>
    <property type="match status" value="1"/>
</dbReference>
<keyword evidence="3" id="KW-0433">Leucine-rich repeat</keyword>
<keyword evidence="6" id="KW-0175">Coiled coil</keyword>
<dbReference type="AlphaFoldDB" id="A0A0M0JLN3"/>
<accession>A0A0M0JLN3</accession>
<evidence type="ECO:0000256" key="5">
    <source>
        <dbReference type="ARBA" id="ARBA00022846"/>
    </source>
</evidence>
<evidence type="ECO:0000256" key="8">
    <source>
        <dbReference type="ARBA" id="ARBA00023212"/>
    </source>
</evidence>
<name>A0A0M0JLN3_9EUKA</name>
<evidence type="ECO:0000256" key="7">
    <source>
        <dbReference type="ARBA" id="ARBA00023069"/>
    </source>
</evidence>
<evidence type="ECO:0000256" key="10">
    <source>
        <dbReference type="ARBA" id="ARBA00038378"/>
    </source>
</evidence>
<evidence type="ECO:0000313" key="13">
    <source>
        <dbReference type="Proteomes" id="UP000037460"/>
    </source>
</evidence>
<dbReference type="GO" id="GO:0005929">
    <property type="term" value="C:cilium"/>
    <property type="evidence" value="ECO:0007669"/>
    <property type="project" value="TreeGrafter"/>
</dbReference>
<gene>
    <name evidence="12" type="ORF">Ctob_005950</name>
</gene>
<keyword evidence="8" id="KW-0206">Cytoskeleton</keyword>
<keyword evidence="7" id="KW-0969">Cilium</keyword>
<evidence type="ECO:0000256" key="2">
    <source>
        <dbReference type="ARBA" id="ARBA00022490"/>
    </source>
</evidence>
<evidence type="ECO:0000313" key="12">
    <source>
        <dbReference type="EMBL" id="KOO27183.1"/>
    </source>
</evidence>
<evidence type="ECO:0000256" key="11">
    <source>
        <dbReference type="ARBA" id="ARBA00040950"/>
    </source>
</evidence>
<dbReference type="InterPro" id="IPR032675">
    <property type="entry name" value="LRR_dom_sf"/>
</dbReference>
<organism evidence="12 13">
    <name type="scientific">Chrysochromulina tobinii</name>
    <dbReference type="NCBI Taxonomy" id="1460289"/>
    <lineage>
        <taxon>Eukaryota</taxon>
        <taxon>Haptista</taxon>
        <taxon>Haptophyta</taxon>
        <taxon>Prymnesiophyceae</taxon>
        <taxon>Prymnesiales</taxon>
        <taxon>Chrysochromulinaceae</taxon>
        <taxon>Chrysochromulina</taxon>
    </lineage>
</organism>
<dbReference type="Pfam" id="PF14580">
    <property type="entry name" value="LRR_9"/>
    <property type="match status" value="1"/>
</dbReference>
<evidence type="ECO:0000256" key="4">
    <source>
        <dbReference type="ARBA" id="ARBA00022737"/>
    </source>
</evidence>
<proteinExistence type="inferred from homology"/>
<evidence type="ECO:0000256" key="1">
    <source>
        <dbReference type="ARBA" id="ARBA00004611"/>
    </source>
</evidence>
<comment type="subcellular location">
    <subcellularLocation>
        <location evidence="1">Cytoplasm</location>
        <location evidence="1">Cytoskeleton</location>
        <location evidence="1">Flagellum axoneme</location>
    </subcellularLocation>
</comment>
<dbReference type="PROSITE" id="PS51450">
    <property type="entry name" value="LRR"/>
    <property type="match status" value="4"/>
</dbReference>
<protein>
    <recommendedName>
        <fullName evidence="11">Dynein regulatory complex subunit 3</fullName>
    </recommendedName>
</protein>
<dbReference type="SMART" id="SM00365">
    <property type="entry name" value="LRR_SD22"/>
    <property type="match status" value="4"/>
</dbReference>
<dbReference type="Proteomes" id="UP000037460">
    <property type="component" value="Unassembled WGS sequence"/>
</dbReference>
<reference evidence="13" key="1">
    <citation type="journal article" date="2015" name="PLoS Genet.">
        <title>Genome Sequence and Transcriptome Analyses of Chrysochromulina tobin: Metabolic Tools for Enhanced Algal Fitness in the Prominent Order Prymnesiales (Haptophyceae).</title>
        <authorList>
            <person name="Hovde B.T."/>
            <person name="Deodato C.R."/>
            <person name="Hunsperger H.M."/>
            <person name="Ryken S.A."/>
            <person name="Yost W."/>
            <person name="Jha R.K."/>
            <person name="Patterson J."/>
            <person name="Monnat R.J. Jr."/>
            <person name="Barlow S.B."/>
            <person name="Starkenburg S.R."/>
            <person name="Cattolico R.A."/>
        </authorList>
    </citation>
    <scope>NUCLEOTIDE SEQUENCE</scope>
    <source>
        <strain evidence="13">CCMP291</strain>
    </source>
</reference>
<dbReference type="EMBL" id="JWZX01002748">
    <property type="protein sequence ID" value="KOO27183.1"/>
    <property type="molecule type" value="Genomic_DNA"/>
</dbReference>
<sequence>MSIILASPPAVIDEDLCRKCIGSLKTGAAGKEYEAKKDSIAFRDVQLLRLSYQNLLKMDNLVGFDKLVKLQLDNNIIEKIENLSHLTSLTQLDLSFNNISEIAGLDSLTSLTSLSLFSNRITQLGGMDTLSKLQVLSVGNNLLSQLDNIMYLRPFEELQAVNLVGNPFCQEEEYRRYVLAHLKHVKYLDYRLVDQQAVSSAKEQYQDELLELDETEGNKETQAVADEEKAKRVALHLSANMRGMDTIFEDIMMKGDGDFGERLRSLQPFQEPLQQLREQVEALAADYVATIMLHKDAKHKEKDDFSIAMEYAKAEASEESKAEIAQYNALVKQSLIEAGGEIPPATLQMLYKANDALFERLMDLEVSSSERYAEAISKFESSFDELSKRTQEELQVFTGKLRELEAAYHERVIAACTELLERVASDNASNLPDDARALLGDKEAPMAMVNGAHDARVARLDAKEDELRTLEQGANQAAAKAAMDAEYVRNRTRVVEIWNLSAQNKAELKLGEWDN</sequence>
<dbReference type="OrthoDB" id="1517790at2759"/>
<keyword evidence="9" id="KW-0966">Cell projection</keyword>
<dbReference type="SUPFAM" id="SSF52075">
    <property type="entry name" value="Outer arm dynein light chain 1"/>
    <property type="match status" value="1"/>
</dbReference>
<comment type="similarity">
    <text evidence="10">Belongs to the DRC3 family.</text>
</comment>
<evidence type="ECO:0000256" key="9">
    <source>
        <dbReference type="ARBA" id="ARBA00023273"/>
    </source>
</evidence>
<dbReference type="InterPro" id="IPR050576">
    <property type="entry name" value="Cilia_flagella_integrity"/>
</dbReference>
<dbReference type="Gene3D" id="3.80.10.10">
    <property type="entry name" value="Ribonuclease Inhibitor"/>
    <property type="match status" value="1"/>
</dbReference>